<evidence type="ECO:0000313" key="2">
    <source>
        <dbReference type="EnsemblPlants" id="LPERR02G26010.1"/>
    </source>
</evidence>
<dbReference type="PANTHER" id="PTHR35547">
    <property type="entry name" value="OS06G0249350 PROTEIN-RELATED"/>
    <property type="match status" value="1"/>
</dbReference>
<dbReference type="AlphaFoldDB" id="A0A0D9VKS1"/>
<dbReference type="EnsemblPlants" id="LPERR02G26010.1">
    <property type="protein sequence ID" value="LPERR02G26010.1"/>
    <property type="gene ID" value="LPERR02G26010"/>
</dbReference>
<reference evidence="2" key="3">
    <citation type="submission" date="2015-04" db="UniProtKB">
        <authorList>
            <consortium name="EnsemblPlants"/>
        </authorList>
    </citation>
    <scope>IDENTIFICATION</scope>
</reference>
<dbReference type="eggNOG" id="ENOG502R3PA">
    <property type="taxonomic scope" value="Eukaryota"/>
</dbReference>
<organism evidence="2 3">
    <name type="scientific">Leersia perrieri</name>
    <dbReference type="NCBI Taxonomy" id="77586"/>
    <lineage>
        <taxon>Eukaryota</taxon>
        <taxon>Viridiplantae</taxon>
        <taxon>Streptophyta</taxon>
        <taxon>Embryophyta</taxon>
        <taxon>Tracheophyta</taxon>
        <taxon>Spermatophyta</taxon>
        <taxon>Magnoliopsida</taxon>
        <taxon>Liliopsida</taxon>
        <taxon>Poales</taxon>
        <taxon>Poaceae</taxon>
        <taxon>BOP clade</taxon>
        <taxon>Oryzoideae</taxon>
        <taxon>Oryzeae</taxon>
        <taxon>Oryzinae</taxon>
        <taxon>Leersia</taxon>
    </lineage>
</organism>
<accession>A0A0D9VKS1</accession>
<sequence length="77" mass="8210">MAVSRKLVLSVIVMAMVFLAVSSTTAARPLTGQEWAGEGTAGDDDSSVIRFLRQLYLHRLAGRPGHSCKTYSPNGGC</sequence>
<evidence type="ECO:0000256" key="1">
    <source>
        <dbReference type="SAM" id="SignalP"/>
    </source>
</evidence>
<proteinExistence type="predicted"/>
<feature type="chain" id="PRO_5002348076" evidence="1">
    <location>
        <begin position="27"/>
        <end position="77"/>
    </location>
</feature>
<feature type="signal peptide" evidence="1">
    <location>
        <begin position="1"/>
        <end position="26"/>
    </location>
</feature>
<dbReference type="Gramene" id="LPERR02G26010.1">
    <property type="protein sequence ID" value="LPERR02G26010.1"/>
    <property type="gene ID" value="LPERR02G26010"/>
</dbReference>
<keyword evidence="3" id="KW-1185">Reference proteome</keyword>
<name>A0A0D9VKS1_9ORYZ</name>
<evidence type="ECO:0000313" key="3">
    <source>
        <dbReference type="Proteomes" id="UP000032180"/>
    </source>
</evidence>
<keyword evidence="1" id="KW-0732">Signal</keyword>
<protein>
    <submittedName>
        <fullName evidence="2">Uncharacterized protein</fullName>
    </submittedName>
</protein>
<reference evidence="2 3" key="1">
    <citation type="submission" date="2012-08" db="EMBL/GenBank/DDBJ databases">
        <title>Oryza genome evolution.</title>
        <authorList>
            <person name="Wing R.A."/>
        </authorList>
    </citation>
    <scope>NUCLEOTIDE SEQUENCE</scope>
</reference>
<dbReference type="HOGENOM" id="CLU_187148_1_0_1"/>
<dbReference type="Proteomes" id="UP000032180">
    <property type="component" value="Chromosome 2"/>
</dbReference>
<reference evidence="3" key="2">
    <citation type="submission" date="2013-12" db="EMBL/GenBank/DDBJ databases">
        <authorList>
            <person name="Yu Y."/>
            <person name="Lee S."/>
            <person name="de Baynast K."/>
            <person name="Wissotski M."/>
            <person name="Liu L."/>
            <person name="Talag J."/>
            <person name="Goicoechea J."/>
            <person name="Angelova A."/>
            <person name="Jetty R."/>
            <person name="Kudrna D."/>
            <person name="Golser W."/>
            <person name="Rivera L."/>
            <person name="Zhang J."/>
            <person name="Wing R."/>
        </authorList>
    </citation>
    <scope>NUCLEOTIDE SEQUENCE</scope>
</reference>
<dbReference type="PANTHER" id="PTHR35547:SF1">
    <property type="entry name" value="OS02G0737401 PROTEIN"/>
    <property type="match status" value="1"/>
</dbReference>